<dbReference type="Proteomes" id="UP000435649">
    <property type="component" value="Unassembled WGS sequence"/>
</dbReference>
<accession>A0A844G4T6</accession>
<keyword evidence="2" id="KW-1185">Reference proteome</keyword>
<dbReference type="AlphaFoldDB" id="A0A844G4T6"/>
<name>A0A844G4T6_9BACT</name>
<organism evidence="1 2">
    <name type="scientific">Victivallis lenta</name>
    <dbReference type="NCBI Taxonomy" id="2606640"/>
    <lineage>
        <taxon>Bacteria</taxon>
        <taxon>Pseudomonadati</taxon>
        <taxon>Lentisphaerota</taxon>
        <taxon>Lentisphaeria</taxon>
        <taxon>Victivallales</taxon>
        <taxon>Victivallaceae</taxon>
        <taxon>Victivallis</taxon>
    </lineage>
</organism>
<reference evidence="1 2" key="1">
    <citation type="submission" date="2019-08" db="EMBL/GenBank/DDBJ databases">
        <title>In-depth cultivation of the pig gut microbiome towards novel bacterial diversity and tailored functional studies.</title>
        <authorList>
            <person name="Wylensek D."/>
            <person name="Hitch T.C.A."/>
            <person name="Clavel T."/>
        </authorList>
    </citation>
    <scope>NUCLEOTIDE SEQUENCE [LARGE SCALE GENOMIC DNA]</scope>
    <source>
        <strain evidence="1 2">BBE-744-WT-12</strain>
    </source>
</reference>
<protein>
    <submittedName>
        <fullName evidence="1">Uncharacterized protein</fullName>
    </submittedName>
</protein>
<proteinExistence type="predicted"/>
<evidence type="ECO:0000313" key="2">
    <source>
        <dbReference type="Proteomes" id="UP000435649"/>
    </source>
</evidence>
<evidence type="ECO:0000313" key="1">
    <source>
        <dbReference type="EMBL" id="MST98850.1"/>
    </source>
</evidence>
<dbReference type="RefSeq" id="WP_154419870.1">
    <property type="nucleotide sequence ID" value="NZ_VUNS01000024.1"/>
</dbReference>
<comment type="caution">
    <text evidence="1">The sequence shown here is derived from an EMBL/GenBank/DDBJ whole genome shotgun (WGS) entry which is preliminary data.</text>
</comment>
<dbReference type="EMBL" id="VUNS01000024">
    <property type="protein sequence ID" value="MST98850.1"/>
    <property type="molecule type" value="Genomic_DNA"/>
</dbReference>
<sequence length="131" mass="14877">MAELLRKPLLPEYCEGEIHDFLVELIRKEVKNIPEETKCRRREICEALLSVNHEIGVRAALRNEACTVLKGWNAQESQIAALEKLGFGVTKGRKHYKLRRDNSAFFTSVSATPSDKRAGANLTAEFVKLFF</sequence>
<gene>
    <name evidence="1" type="ORF">FYJ85_17580</name>
</gene>